<name>A0A7K0EKF9_9BACT</name>
<dbReference type="Proteomes" id="UP000441754">
    <property type="component" value="Unassembled WGS sequence"/>
</dbReference>
<gene>
    <name evidence="1" type="ORF">GJJ30_13010</name>
</gene>
<keyword evidence="2" id="KW-1185">Reference proteome</keyword>
<comment type="caution">
    <text evidence="1">The sequence shown here is derived from an EMBL/GenBank/DDBJ whole genome shotgun (WGS) entry which is preliminary data.</text>
</comment>
<dbReference type="RefSeq" id="WP_154175602.1">
    <property type="nucleotide sequence ID" value="NZ_WJXZ01000007.1"/>
</dbReference>
<evidence type="ECO:0000313" key="2">
    <source>
        <dbReference type="Proteomes" id="UP000441754"/>
    </source>
</evidence>
<protein>
    <recommendedName>
        <fullName evidence="3">Gluconate 2-dehydrogenase subunit 3 family protein</fullName>
    </recommendedName>
</protein>
<dbReference type="OrthoDB" id="6385145at2"/>
<dbReference type="InterPro" id="IPR027056">
    <property type="entry name" value="Gluconate_2DH_su3"/>
</dbReference>
<dbReference type="Pfam" id="PF13618">
    <property type="entry name" value="Gluconate_2-dh3"/>
    <property type="match status" value="1"/>
</dbReference>
<dbReference type="EMBL" id="WJXZ01000007">
    <property type="protein sequence ID" value="MRS62212.1"/>
    <property type="molecule type" value="Genomic_DNA"/>
</dbReference>
<reference evidence="1 2" key="1">
    <citation type="journal article" date="2018" name="Antonie Van Leeuwenhoek">
        <title>Larkinella terrae sp. nov., isolated from soil on Jeju Island, South Korea.</title>
        <authorList>
            <person name="Ten L.N."/>
            <person name="Jeon J."/>
            <person name="Park S.J."/>
            <person name="Park S."/>
            <person name="Lee S.Y."/>
            <person name="Kim M.K."/>
            <person name="Jung H.Y."/>
        </authorList>
    </citation>
    <scope>NUCLEOTIDE SEQUENCE [LARGE SCALE GENOMIC DNA]</scope>
    <source>
        <strain evidence="1 2">KCTC 52001</strain>
    </source>
</reference>
<sequence length="190" mass="21126">MKRRRALWGIALVGSSVAAFGGFKWFSWRKEPDIAFLNEQKALLDALAETILPKTDTPGAIEAGVPDFIRKMIIENTPVVSQNRFINGLKDVESYSRDTLGKPYAQCSKEQQNEVMRHFEEQGKPLSGLPGKVERKLVGSSFFTILKEYTCIGYCTSEMGMTRGLAYELVPGRFAGCIPLAPGQKSWATK</sequence>
<accession>A0A7K0EKF9</accession>
<dbReference type="AlphaFoldDB" id="A0A7K0EKF9"/>
<evidence type="ECO:0000313" key="1">
    <source>
        <dbReference type="EMBL" id="MRS62212.1"/>
    </source>
</evidence>
<evidence type="ECO:0008006" key="3">
    <source>
        <dbReference type="Google" id="ProtNLM"/>
    </source>
</evidence>
<proteinExistence type="predicted"/>
<organism evidence="1 2">
    <name type="scientific">Larkinella terrae</name>
    <dbReference type="NCBI Taxonomy" id="2025311"/>
    <lineage>
        <taxon>Bacteria</taxon>
        <taxon>Pseudomonadati</taxon>
        <taxon>Bacteroidota</taxon>
        <taxon>Cytophagia</taxon>
        <taxon>Cytophagales</taxon>
        <taxon>Spirosomataceae</taxon>
        <taxon>Larkinella</taxon>
    </lineage>
</organism>